<dbReference type="Proteomes" id="UP000078560">
    <property type="component" value="Unassembled WGS sequence"/>
</dbReference>
<dbReference type="EMBL" id="FLQU01002046">
    <property type="protein sequence ID" value="SBS95423.1"/>
    <property type="molecule type" value="Genomic_DNA"/>
</dbReference>
<dbReference type="AlphaFoldDB" id="A0A1A8WVS4"/>
<reference evidence="2" key="1">
    <citation type="submission" date="2016-05" db="EMBL/GenBank/DDBJ databases">
        <authorList>
            <person name="Naeem Raeece"/>
        </authorList>
    </citation>
    <scope>NUCLEOTIDE SEQUENCE [LARGE SCALE GENOMIC DNA]</scope>
</reference>
<organism evidence="1 2">
    <name type="scientific">Plasmodium ovale curtisi</name>
    <dbReference type="NCBI Taxonomy" id="864141"/>
    <lineage>
        <taxon>Eukaryota</taxon>
        <taxon>Sar</taxon>
        <taxon>Alveolata</taxon>
        <taxon>Apicomplexa</taxon>
        <taxon>Aconoidasida</taxon>
        <taxon>Haemosporida</taxon>
        <taxon>Plasmodiidae</taxon>
        <taxon>Plasmodium</taxon>
        <taxon>Plasmodium (Plasmodium)</taxon>
    </lineage>
</organism>
<protein>
    <submittedName>
        <fullName evidence="1">Uncharacterized protein</fullName>
    </submittedName>
</protein>
<name>A0A1A8WVS4_PLAOA</name>
<sequence length="302" mass="35813">MHENETNINSDIEFDDYNINNGIEINDGSISDTIHEKDISNEEKINISINSEDENFINKLELCNVPEVDNFYKMYKTMNNMLRNINNSNFLNNIDLDDLINIEKDFINNNIYINRYLITTDIENDQLKEEKNENDSIMYDNNFSIVYLDNDMIYLKKKKLKNILDILLKNKYSFYEIKITILLLKLFISIENSNIHTSIYPLTLINSLIHKLNLKVYDESESIEDIQNHIFNKIENFNAYKNSLEQSTFKYLFICDGENYLCINDNSLSGETYQTRVNINNELGYYHYINLNRLTYYVQGKN</sequence>
<gene>
    <name evidence="1" type="ORF">POVCU2_0095720</name>
</gene>
<evidence type="ECO:0000313" key="2">
    <source>
        <dbReference type="Proteomes" id="UP000078560"/>
    </source>
</evidence>
<proteinExistence type="predicted"/>
<accession>A0A1A8WVS4</accession>
<evidence type="ECO:0000313" key="1">
    <source>
        <dbReference type="EMBL" id="SBS95423.1"/>
    </source>
</evidence>